<dbReference type="PANTHER" id="PTHR42643">
    <property type="entry name" value="IONOTROPIC RECEPTOR 20A-RELATED"/>
    <property type="match status" value="1"/>
</dbReference>
<keyword evidence="8" id="KW-0325">Glycoprotein</keyword>
<feature type="domain" description="Ionotropic glutamate receptor C-terminal" evidence="10">
    <location>
        <begin position="296"/>
        <end position="486"/>
    </location>
</feature>
<name>A0A194QBG6_PAPXU</name>
<sequence>MLVNSSDPYLIALSKSCCTNCSCRSRRVKPGYQFKELGRRKLPRELITDPCPHTTMMRKNHIILRLHGCEKAKYFRSPYRWIIFDNNRVIRENIFIPEAIKRRKIYPDIEVMNIKNIRNDYYELYFIYKVVDDSEWKAELYGVWNLKDRLQKSVNMTQPTSIRRLDLNRHEIKIAYVITNNDSLHHLSDGINDHIDTITKVNVLATNHLMDFLNASRKFVFVDTWGYPVNNTWNGMTGCLARGEVEIGGSPMFFTLARLPIVEFISSPVPSRSKFVFLQPKLSYENNLFILSFRHSVWYSIGAVIIFLFLALFGVTFWEWKRNDHDVGSRISEAGILRANTSDVAILIFGATCQQGSPVELKGTLGRVVLLVLFLTVLFLHTSFSANIVALLQSSSSRIRTLEDLLQSRLKFGVHDNPFNRHYFSTMSEPIRKAIYDTKIAPPGVQPRFLSMEDGVQKIRQGLFAFHMETGVGYKFVGKYFEEGEKCGLYEIQYLQVADPWIAVRKKTPYLEMYKIGTKRIIEHGLQYRENRRLYERRPTCSGNDGNFVSVSMVDCYPAILVLSYGILIATLILFIEVLYRYKLNILKAYKIGQKNNEWILEYFGSWDQKHGLVKSIKMQMSIAIRRKDLRGEPITISTIITDNRTKSELYNMRNIHRDTLTKSSFRQYMPIYDFINATKVIMYADTWGYLVNGTFNGMVGQMARGEAELGGLNIHRDTLTKSSFRQYMPIYDFINATKVIMYADTWGYLVNGTFNGMVGQMARGEAELGGTLIFITRERLSVLNYMNYPGSLSVKFVFREPALSYQHNLFLLPFKPIVWCCIIALVFILIFILYINARWECIKAQNEDMLDNSVLKPNISDIAILVMSAISQQGSSTELKGALGRSVMFILFLAFVFLYTSYSASIVALLQSSSSAIRTLSDLLDSRLELGAEDTPYNRHYFPAATEPVKKAIFQNKIAPRGSKPNFMKLEDGVRKLQKVEIYLYHHKVKKK</sequence>
<keyword evidence="5 9" id="KW-1133">Transmembrane helix</keyword>
<dbReference type="Pfam" id="PF00060">
    <property type="entry name" value="Lig_chan"/>
    <property type="match status" value="2"/>
</dbReference>
<dbReference type="AlphaFoldDB" id="A0A194QBG6"/>
<feature type="domain" description="Ionotropic glutamate receptor C-terminal" evidence="10">
    <location>
        <begin position="819"/>
        <end position="927"/>
    </location>
</feature>
<dbReference type="Proteomes" id="UP000053268">
    <property type="component" value="Unassembled WGS sequence"/>
</dbReference>
<keyword evidence="12" id="KW-1185">Reference proteome</keyword>
<dbReference type="GO" id="GO:0050906">
    <property type="term" value="P:detection of stimulus involved in sensory perception"/>
    <property type="evidence" value="ECO:0007669"/>
    <property type="project" value="UniProtKB-ARBA"/>
</dbReference>
<comment type="subcellular location">
    <subcellularLocation>
        <location evidence="1">Cell membrane</location>
        <topology evidence="1">Multi-pass membrane protein</topology>
    </subcellularLocation>
</comment>
<feature type="transmembrane region" description="Helical" evidence="9">
    <location>
        <begin position="557"/>
        <end position="580"/>
    </location>
</feature>
<evidence type="ECO:0000313" key="12">
    <source>
        <dbReference type="Proteomes" id="UP000053268"/>
    </source>
</evidence>
<evidence type="ECO:0000256" key="6">
    <source>
        <dbReference type="ARBA" id="ARBA00023136"/>
    </source>
</evidence>
<dbReference type="EMBL" id="KQ459232">
    <property type="protein sequence ID" value="KPJ02802.1"/>
    <property type="molecule type" value="Genomic_DNA"/>
</dbReference>
<keyword evidence="3" id="KW-1003">Cell membrane</keyword>
<evidence type="ECO:0000256" key="8">
    <source>
        <dbReference type="ARBA" id="ARBA00023180"/>
    </source>
</evidence>
<evidence type="ECO:0000256" key="7">
    <source>
        <dbReference type="ARBA" id="ARBA00023170"/>
    </source>
</evidence>
<evidence type="ECO:0000256" key="3">
    <source>
        <dbReference type="ARBA" id="ARBA00022475"/>
    </source>
</evidence>
<feature type="transmembrane region" description="Helical" evidence="9">
    <location>
        <begin position="888"/>
        <end position="911"/>
    </location>
</feature>
<feature type="transmembrane region" description="Helical" evidence="9">
    <location>
        <begin position="297"/>
        <end position="320"/>
    </location>
</feature>
<evidence type="ECO:0000256" key="2">
    <source>
        <dbReference type="ARBA" id="ARBA00008685"/>
    </source>
</evidence>
<dbReference type="GO" id="GO:0005886">
    <property type="term" value="C:plasma membrane"/>
    <property type="evidence" value="ECO:0007669"/>
    <property type="project" value="UniProtKB-SubCell"/>
</dbReference>
<keyword evidence="6 9" id="KW-0472">Membrane</keyword>
<proteinExistence type="inferred from homology"/>
<protein>
    <submittedName>
        <fullName evidence="11">Glutamate receptor 3</fullName>
    </submittedName>
</protein>
<dbReference type="InterPro" id="IPR052192">
    <property type="entry name" value="Insect_Ionotropic_Sensory_Rcpt"/>
</dbReference>
<organism evidence="11 12">
    <name type="scientific">Papilio xuthus</name>
    <name type="common">Asian swallowtail butterfly</name>
    <dbReference type="NCBI Taxonomy" id="66420"/>
    <lineage>
        <taxon>Eukaryota</taxon>
        <taxon>Metazoa</taxon>
        <taxon>Ecdysozoa</taxon>
        <taxon>Arthropoda</taxon>
        <taxon>Hexapoda</taxon>
        <taxon>Insecta</taxon>
        <taxon>Pterygota</taxon>
        <taxon>Neoptera</taxon>
        <taxon>Endopterygota</taxon>
        <taxon>Lepidoptera</taxon>
        <taxon>Glossata</taxon>
        <taxon>Ditrysia</taxon>
        <taxon>Papilionoidea</taxon>
        <taxon>Papilionidae</taxon>
        <taxon>Papilioninae</taxon>
        <taxon>Papilio</taxon>
    </lineage>
</organism>
<keyword evidence="7 11" id="KW-0675">Receptor</keyword>
<evidence type="ECO:0000256" key="5">
    <source>
        <dbReference type="ARBA" id="ARBA00022989"/>
    </source>
</evidence>
<dbReference type="STRING" id="66420.A0A194QBG6"/>
<dbReference type="Gene3D" id="1.10.287.70">
    <property type="match status" value="1"/>
</dbReference>
<dbReference type="GO" id="GO:0015276">
    <property type="term" value="F:ligand-gated monoatomic ion channel activity"/>
    <property type="evidence" value="ECO:0007669"/>
    <property type="project" value="InterPro"/>
</dbReference>
<keyword evidence="4 9" id="KW-0812">Transmembrane</keyword>
<comment type="similarity">
    <text evidence="2">Belongs to the glutamate-gated ion channel (TC 1.A.10.1) family.</text>
</comment>
<gene>
    <name evidence="11" type="ORF">RR46_10005</name>
</gene>
<dbReference type="InterPro" id="IPR001320">
    <property type="entry name" value="Iontro_rcpt_C"/>
</dbReference>
<dbReference type="Gene3D" id="3.40.190.10">
    <property type="entry name" value="Periplasmic binding protein-like II"/>
    <property type="match status" value="3"/>
</dbReference>
<feature type="transmembrane region" description="Helical" evidence="9">
    <location>
        <begin position="818"/>
        <end position="838"/>
    </location>
</feature>
<evidence type="ECO:0000256" key="9">
    <source>
        <dbReference type="SAM" id="Phobius"/>
    </source>
</evidence>
<evidence type="ECO:0000313" key="11">
    <source>
        <dbReference type="EMBL" id="KPJ02802.1"/>
    </source>
</evidence>
<reference evidence="11 12" key="1">
    <citation type="journal article" date="2015" name="Nat. Commun.">
        <title>Outbred genome sequencing and CRISPR/Cas9 gene editing in butterflies.</title>
        <authorList>
            <person name="Li X."/>
            <person name="Fan D."/>
            <person name="Zhang W."/>
            <person name="Liu G."/>
            <person name="Zhang L."/>
            <person name="Zhao L."/>
            <person name="Fang X."/>
            <person name="Chen L."/>
            <person name="Dong Y."/>
            <person name="Chen Y."/>
            <person name="Ding Y."/>
            <person name="Zhao R."/>
            <person name="Feng M."/>
            <person name="Zhu Y."/>
            <person name="Feng Y."/>
            <person name="Jiang X."/>
            <person name="Zhu D."/>
            <person name="Xiang H."/>
            <person name="Feng X."/>
            <person name="Li S."/>
            <person name="Wang J."/>
            <person name="Zhang G."/>
            <person name="Kronforst M.R."/>
            <person name="Wang W."/>
        </authorList>
    </citation>
    <scope>NUCLEOTIDE SEQUENCE [LARGE SCALE GENOMIC DNA]</scope>
    <source>
        <strain evidence="11">Ya'a_city_454_Px</strain>
        <tissue evidence="11">Whole body</tissue>
    </source>
</reference>
<evidence type="ECO:0000256" key="4">
    <source>
        <dbReference type="ARBA" id="ARBA00022692"/>
    </source>
</evidence>
<evidence type="ECO:0000259" key="10">
    <source>
        <dbReference type="Pfam" id="PF00060"/>
    </source>
</evidence>
<dbReference type="SUPFAM" id="SSF53850">
    <property type="entry name" value="Periplasmic binding protein-like II"/>
    <property type="match status" value="2"/>
</dbReference>
<dbReference type="PANTHER" id="PTHR42643:SF33">
    <property type="entry name" value="GLUTAMATE RECEPTOR 2-LIKE PROTEIN"/>
    <property type="match status" value="1"/>
</dbReference>
<accession>A0A194QBG6</accession>
<feature type="transmembrane region" description="Helical" evidence="9">
    <location>
        <begin position="368"/>
        <end position="392"/>
    </location>
</feature>
<evidence type="ECO:0000256" key="1">
    <source>
        <dbReference type="ARBA" id="ARBA00004651"/>
    </source>
</evidence>